<dbReference type="AlphaFoldDB" id="A0A024U819"/>
<evidence type="ECO:0000256" key="6">
    <source>
        <dbReference type="ARBA" id="ARBA00022824"/>
    </source>
</evidence>
<evidence type="ECO:0000256" key="1">
    <source>
        <dbReference type="ARBA" id="ARBA00002791"/>
    </source>
</evidence>
<evidence type="ECO:0000256" key="9">
    <source>
        <dbReference type="SAM" id="Phobius"/>
    </source>
</evidence>
<evidence type="ECO:0000313" key="11">
    <source>
        <dbReference type="EMBL" id="ETW02586.1"/>
    </source>
</evidence>
<dbReference type="GO" id="GO:0018279">
    <property type="term" value="P:protein N-linked glycosylation via asparagine"/>
    <property type="evidence" value="ECO:0007669"/>
    <property type="project" value="TreeGrafter"/>
</dbReference>
<evidence type="ECO:0000256" key="8">
    <source>
        <dbReference type="ARBA" id="ARBA00023136"/>
    </source>
</evidence>
<dbReference type="VEuPathDB" id="FungiDB:H310_06061"/>
<dbReference type="EMBL" id="KI913961">
    <property type="protein sequence ID" value="ETW02586.1"/>
    <property type="molecule type" value="Genomic_DNA"/>
</dbReference>
<name>A0A024U819_9STRA</name>
<dbReference type="PANTHER" id="PTHR12692">
    <property type="entry name" value="DOLICHYL-DIPHOSPHOOLIGOSACCHARIDE--PROTEIN GLYCOSYLTRANSFERASE-RELATED"/>
    <property type="match status" value="1"/>
</dbReference>
<evidence type="ECO:0000256" key="4">
    <source>
        <dbReference type="ARBA" id="ARBA00022692"/>
    </source>
</evidence>
<dbReference type="STRING" id="157072.A0A024U819"/>
<comment type="similarity">
    <text evidence="3">Belongs to the OST3/OST6 family.</text>
</comment>
<dbReference type="InterPro" id="IPR021149">
    <property type="entry name" value="OligosaccharylTrfase_OST3/OST6"/>
</dbReference>
<keyword evidence="5 10" id="KW-0732">Signal</keyword>
<accession>A0A024U819</accession>
<feature type="transmembrane region" description="Helical" evidence="9">
    <location>
        <begin position="334"/>
        <end position="354"/>
    </location>
</feature>
<dbReference type="OrthoDB" id="61749at2759"/>
<evidence type="ECO:0000256" key="3">
    <source>
        <dbReference type="ARBA" id="ARBA00009561"/>
    </source>
</evidence>
<dbReference type="Pfam" id="PF04756">
    <property type="entry name" value="OST3_OST6"/>
    <property type="match status" value="1"/>
</dbReference>
<feature type="signal peptide" evidence="10">
    <location>
        <begin position="1"/>
        <end position="22"/>
    </location>
</feature>
<evidence type="ECO:0000256" key="2">
    <source>
        <dbReference type="ARBA" id="ARBA00004477"/>
    </source>
</evidence>
<evidence type="ECO:0000256" key="5">
    <source>
        <dbReference type="ARBA" id="ARBA00022729"/>
    </source>
</evidence>
<comment type="function">
    <text evidence="1">Subunit of the oligosaccharyl transferase (OST) complex that catalyzes the initial transfer of a defined glycan (Glc(3)Man(9)GlcNAc(2) in eukaryotes) from the lipid carrier dolichol-pyrophosphate to an asparagine residue within an Asn-X-Ser/Thr consensus motif in nascent polypeptide chains, the first step in protein N-glycosylation. N-glycosylation occurs cotranslationally and the complex associates with the Sec61 complex at the channel-forming translocon complex that mediates protein translocation across the endoplasmic reticulum (ER). All subunits are required for a maximal enzyme activity.</text>
</comment>
<proteinExistence type="inferred from homology"/>
<dbReference type="GeneID" id="20083111"/>
<keyword evidence="4 9" id="KW-0812">Transmembrane</keyword>
<gene>
    <name evidence="11" type="ORF">H310_06061</name>
</gene>
<keyword evidence="7 9" id="KW-1133">Transmembrane helix</keyword>
<feature type="chain" id="PRO_5001535238" description="Dolichyl-diphosphooligosaccharide--protein glycosyltransferase subunit 2" evidence="10">
    <location>
        <begin position="23"/>
        <end position="365"/>
    </location>
</feature>
<reference evidence="11" key="1">
    <citation type="submission" date="2013-12" db="EMBL/GenBank/DDBJ databases">
        <title>The Genome Sequence of Aphanomyces invadans NJM9701.</title>
        <authorList>
            <consortium name="The Broad Institute Genomics Platform"/>
            <person name="Russ C."/>
            <person name="Tyler B."/>
            <person name="van West P."/>
            <person name="Dieguez-Uribeondo J."/>
            <person name="Young S.K."/>
            <person name="Zeng Q."/>
            <person name="Gargeya S."/>
            <person name="Fitzgerald M."/>
            <person name="Abouelleil A."/>
            <person name="Alvarado L."/>
            <person name="Chapman S.B."/>
            <person name="Gainer-Dewar J."/>
            <person name="Goldberg J."/>
            <person name="Griggs A."/>
            <person name="Gujja S."/>
            <person name="Hansen M."/>
            <person name="Howarth C."/>
            <person name="Imamovic A."/>
            <person name="Ireland A."/>
            <person name="Larimer J."/>
            <person name="McCowan C."/>
            <person name="Murphy C."/>
            <person name="Pearson M."/>
            <person name="Poon T.W."/>
            <person name="Priest M."/>
            <person name="Roberts A."/>
            <person name="Saif S."/>
            <person name="Shea T."/>
            <person name="Sykes S."/>
            <person name="Wortman J."/>
            <person name="Nusbaum C."/>
            <person name="Birren B."/>
        </authorList>
    </citation>
    <scope>NUCLEOTIDE SEQUENCE [LARGE SCALE GENOMIC DNA]</scope>
    <source>
        <strain evidence="11">NJM9701</strain>
    </source>
</reference>
<keyword evidence="8 9" id="KW-0472">Membrane</keyword>
<dbReference type="PANTHER" id="PTHR12692:SF0">
    <property type="entry name" value="GH11935P"/>
    <property type="match status" value="1"/>
</dbReference>
<dbReference type="RefSeq" id="XP_008869191.1">
    <property type="nucleotide sequence ID" value="XM_008870969.1"/>
</dbReference>
<dbReference type="GO" id="GO:0008250">
    <property type="term" value="C:oligosaccharyltransferase complex"/>
    <property type="evidence" value="ECO:0007669"/>
    <property type="project" value="TreeGrafter"/>
</dbReference>
<keyword evidence="6" id="KW-0256">Endoplasmic reticulum</keyword>
<evidence type="ECO:0000256" key="10">
    <source>
        <dbReference type="SAM" id="SignalP"/>
    </source>
</evidence>
<evidence type="ECO:0000256" key="7">
    <source>
        <dbReference type="ARBA" id="ARBA00022989"/>
    </source>
</evidence>
<sequence length="365" mass="40086">MRATFLCLLWAAPALLSGVVVASEVGDTSASDHFIEDYFYSENSTLVTPSDAMTPGVFVGDAVILSIEEAPKYKEFVLHEGRTQDVIVFMSTSLDAKLVFERAVRRLDNEAPLPTRFFALPLPPPSATPPKPNEEVDFDDTIVSFKTLHNLPNIPEAGLHILVSYPATGSRSLAVHANNAKMVQVSTSEDGWVSRLQEHLVSSAAASEPTSSSSSSFPGILPIAVLLYVVVILIPSIAAHWQWWVALVQSKRLWFGLSLLGLYLSLSGSFYSLIHGAPLFHLSGQGFALLHPQAQRQFTLEGMFGGMLPFAISAALLTITHGMPYLLNPEHRFHSVLMCGMVISMAFFFEHALFTAKNRWYGLFF</sequence>
<comment type="subcellular location">
    <subcellularLocation>
        <location evidence="2">Endoplasmic reticulum membrane</location>
        <topology evidence="2">Multi-pass membrane protein</topology>
    </subcellularLocation>
</comment>
<organism evidence="11">
    <name type="scientific">Aphanomyces invadans</name>
    <dbReference type="NCBI Taxonomy" id="157072"/>
    <lineage>
        <taxon>Eukaryota</taxon>
        <taxon>Sar</taxon>
        <taxon>Stramenopiles</taxon>
        <taxon>Oomycota</taxon>
        <taxon>Saprolegniomycetes</taxon>
        <taxon>Saprolegniales</taxon>
        <taxon>Verrucalvaceae</taxon>
        <taxon>Aphanomyces</taxon>
    </lineage>
</organism>
<feature type="transmembrane region" description="Helical" evidence="9">
    <location>
        <begin position="253"/>
        <end position="274"/>
    </location>
</feature>
<evidence type="ECO:0008006" key="12">
    <source>
        <dbReference type="Google" id="ProtNLM"/>
    </source>
</evidence>
<dbReference type="eggNOG" id="ENOG502S21F">
    <property type="taxonomic scope" value="Eukaryota"/>
</dbReference>
<feature type="transmembrane region" description="Helical" evidence="9">
    <location>
        <begin position="307"/>
        <end position="327"/>
    </location>
</feature>
<protein>
    <recommendedName>
        <fullName evidence="12">Dolichyl-diphosphooligosaccharide--protein glycosyltransferase subunit 2</fullName>
    </recommendedName>
</protein>
<feature type="transmembrane region" description="Helical" evidence="9">
    <location>
        <begin position="219"/>
        <end position="241"/>
    </location>
</feature>